<evidence type="ECO:0000256" key="1">
    <source>
        <dbReference type="SAM" id="MobiDB-lite"/>
    </source>
</evidence>
<keyword evidence="3" id="KW-1185">Reference proteome</keyword>
<comment type="caution">
    <text evidence="2">The sequence shown here is derived from an EMBL/GenBank/DDBJ whole genome shotgun (WGS) entry which is preliminary data.</text>
</comment>
<dbReference type="EMBL" id="VSRR010017811">
    <property type="protein sequence ID" value="MPC60709.1"/>
    <property type="molecule type" value="Genomic_DNA"/>
</dbReference>
<dbReference type="AlphaFoldDB" id="A0A5B7GSU1"/>
<sequence>MQENSKENLVSPPPPSRNTITLQCAYRGPILTNLLHAFYTSDHYHHHRHLHHHHYRYRHHHHHPSHPQLNSYYSHPPTHPAAACLPVPISSPALTLCTYNSLLASFPAPDPRPLPSSRVINATHHLTTTTTTTSPTALHPQPFPHH</sequence>
<reference evidence="2 3" key="1">
    <citation type="submission" date="2019-05" db="EMBL/GenBank/DDBJ databases">
        <title>Another draft genome of Portunus trituberculatus and its Hox gene families provides insights of decapod evolution.</title>
        <authorList>
            <person name="Jeong J.-H."/>
            <person name="Song I."/>
            <person name="Kim S."/>
            <person name="Choi T."/>
            <person name="Kim D."/>
            <person name="Ryu S."/>
            <person name="Kim W."/>
        </authorList>
    </citation>
    <scope>NUCLEOTIDE SEQUENCE [LARGE SCALE GENOMIC DNA]</scope>
    <source>
        <tissue evidence="2">Muscle</tissue>
    </source>
</reference>
<gene>
    <name evidence="2" type="ORF">E2C01_054765</name>
</gene>
<protein>
    <submittedName>
        <fullName evidence="2">Uncharacterized protein</fullName>
    </submittedName>
</protein>
<proteinExistence type="predicted"/>
<organism evidence="2 3">
    <name type="scientific">Portunus trituberculatus</name>
    <name type="common">Swimming crab</name>
    <name type="synonym">Neptunus trituberculatus</name>
    <dbReference type="NCBI Taxonomy" id="210409"/>
    <lineage>
        <taxon>Eukaryota</taxon>
        <taxon>Metazoa</taxon>
        <taxon>Ecdysozoa</taxon>
        <taxon>Arthropoda</taxon>
        <taxon>Crustacea</taxon>
        <taxon>Multicrustacea</taxon>
        <taxon>Malacostraca</taxon>
        <taxon>Eumalacostraca</taxon>
        <taxon>Eucarida</taxon>
        <taxon>Decapoda</taxon>
        <taxon>Pleocyemata</taxon>
        <taxon>Brachyura</taxon>
        <taxon>Eubrachyura</taxon>
        <taxon>Portunoidea</taxon>
        <taxon>Portunidae</taxon>
        <taxon>Portuninae</taxon>
        <taxon>Portunus</taxon>
    </lineage>
</organism>
<evidence type="ECO:0000313" key="2">
    <source>
        <dbReference type="EMBL" id="MPC60709.1"/>
    </source>
</evidence>
<dbReference type="Proteomes" id="UP000324222">
    <property type="component" value="Unassembled WGS sequence"/>
</dbReference>
<accession>A0A5B7GSU1</accession>
<name>A0A5B7GSU1_PORTR</name>
<feature type="compositionally biased region" description="Low complexity" evidence="1">
    <location>
        <begin position="127"/>
        <end position="140"/>
    </location>
</feature>
<feature type="region of interest" description="Disordered" evidence="1">
    <location>
        <begin position="127"/>
        <end position="146"/>
    </location>
</feature>
<evidence type="ECO:0000313" key="3">
    <source>
        <dbReference type="Proteomes" id="UP000324222"/>
    </source>
</evidence>